<dbReference type="EMBL" id="LR796483">
    <property type="protein sequence ID" value="CAB4147961.1"/>
    <property type="molecule type" value="Genomic_DNA"/>
</dbReference>
<evidence type="ECO:0000313" key="1">
    <source>
        <dbReference type="EMBL" id="CAB4147961.1"/>
    </source>
</evidence>
<gene>
    <name evidence="1" type="ORF">UFOVP431_62</name>
</gene>
<proteinExistence type="predicted"/>
<name>A0A6J5MPI5_9CAUD</name>
<organism evidence="1">
    <name type="scientific">uncultured Caudovirales phage</name>
    <dbReference type="NCBI Taxonomy" id="2100421"/>
    <lineage>
        <taxon>Viruses</taxon>
        <taxon>Duplodnaviria</taxon>
        <taxon>Heunggongvirae</taxon>
        <taxon>Uroviricota</taxon>
        <taxon>Caudoviricetes</taxon>
        <taxon>Peduoviridae</taxon>
        <taxon>Maltschvirus</taxon>
        <taxon>Maltschvirus maltsch</taxon>
    </lineage>
</organism>
<protein>
    <submittedName>
        <fullName evidence="1">Uncharacterized protein</fullName>
    </submittedName>
</protein>
<sequence>MSQPMISASFDGYVTKQPVSEEGKYGRYMDITLRVATAGREVHYVTSRFYGRKIGPIEDYINNGDYITMFGCVTSIKEMVRTNGGGKYCQIYLKDACYTLPPKMTGEARFRPNLQSVASGGGLDVPDLGEYDGGVF</sequence>
<reference evidence="1" key="1">
    <citation type="submission" date="2020-04" db="EMBL/GenBank/DDBJ databases">
        <authorList>
            <person name="Chiriac C."/>
            <person name="Salcher M."/>
            <person name="Ghai R."/>
            <person name="Kavagutti S V."/>
        </authorList>
    </citation>
    <scope>NUCLEOTIDE SEQUENCE</scope>
</reference>
<accession>A0A6J5MPI5</accession>